<dbReference type="STRING" id="1166018.FAES_2175"/>
<dbReference type="NCBIfam" id="TIGR01730">
    <property type="entry name" value="RND_mfp"/>
    <property type="match status" value="1"/>
</dbReference>
<dbReference type="SUPFAM" id="SSF111369">
    <property type="entry name" value="HlyD-like secretion proteins"/>
    <property type="match status" value="1"/>
</dbReference>
<reference evidence="6 7" key="1">
    <citation type="journal article" date="2012" name="J. Bacteriol.">
        <title>Genome Sequence of Fibrella aestuarina BUZ 2T, a Filamentous Marine Bacterium.</title>
        <authorList>
            <person name="Filippini M."/>
            <person name="Qi W."/>
            <person name="Blom J."/>
            <person name="Goesmann A."/>
            <person name="Smits T.H."/>
            <person name="Bagheri H.C."/>
        </authorList>
    </citation>
    <scope>NUCLEOTIDE SEQUENCE [LARGE SCALE GENOMIC DNA]</scope>
    <source>
        <strain evidence="7">BUZ 2T</strain>
    </source>
</reference>
<dbReference type="OrthoDB" id="9806939at2"/>
<evidence type="ECO:0000256" key="1">
    <source>
        <dbReference type="ARBA" id="ARBA00009477"/>
    </source>
</evidence>
<evidence type="ECO:0000313" key="6">
    <source>
        <dbReference type="EMBL" id="CCH00184.1"/>
    </source>
</evidence>
<keyword evidence="7" id="KW-1185">Reference proteome</keyword>
<dbReference type="InterPro" id="IPR006143">
    <property type="entry name" value="RND_pump_MFP"/>
</dbReference>
<evidence type="ECO:0000259" key="4">
    <source>
        <dbReference type="Pfam" id="PF25954"/>
    </source>
</evidence>
<accession>I0K7T1</accession>
<dbReference type="PANTHER" id="PTHR30469">
    <property type="entry name" value="MULTIDRUG RESISTANCE PROTEIN MDTA"/>
    <property type="match status" value="1"/>
</dbReference>
<feature type="domain" description="Multidrug resistance protein MdtA-like C-terminal permuted SH3" evidence="5">
    <location>
        <begin position="310"/>
        <end position="373"/>
    </location>
</feature>
<dbReference type="Pfam" id="PF25893">
    <property type="entry name" value="HH_CzcB"/>
    <property type="match status" value="1"/>
</dbReference>
<dbReference type="PANTHER" id="PTHR30469:SF15">
    <property type="entry name" value="HLYD FAMILY OF SECRETION PROTEINS"/>
    <property type="match status" value="1"/>
</dbReference>
<proteinExistence type="inferred from homology"/>
<dbReference type="InterPro" id="IPR058627">
    <property type="entry name" value="MdtA-like_C"/>
</dbReference>
<dbReference type="RefSeq" id="WP_015331283.1">
    <property type="nucleotide sequence ID" value="NC_020054.1"/>
</dbReference>
<name>I0K7T1_9BACT</name>
<comment type="similarity">
    <text evidence="1">Belongs to the membrane fusion protein (MFP) (TC 8.A.1) family.</text>
</comment>
<dbReference type="Gene3D" id="2.40.420.20">
    <property type="match status" value="1"/>
</dbReference>
<dbReference type="Pfam" id="PF25967">
    <property type="entry name" value="RND-MFP_C"/>
    <property type="match status" value="1"/>
</dbReference>
<dbReference type="KEGG" id="fae:FAES_2175"/>
<evidence type="ECO:0000259" key="5">
    <source>
        <dbReference type="Pfam" id="PF25967"/>
    </source>
</evidence>
<dbReference type="HOGENOM" id="CLU_018816_1_2_10"/>
<dbReference type="Gene3D" id="2.40.50.100">
    <property type="match status" value="2"/>
</dbReference>
<evidence type="ECO:0000256" key="2">
    <source>
        <dbReference type="SAM" id="Coils"/>
    </source>
</evidence>
<evidence type="ECO:0000259" key="3">
    <source>
        <dbReference type="Pfam" id="PF25893"/>
    </source>
</evidence>
<feature type="domain" description="CusB-like beta-barrel" evidence="4">
    <location>
        <begin position="234"/>
        <end position="306"/>
    </location>
</feature>
<dbReference type="GO" id="GO:1990281">
    <property type="term" value="C:efflux pump complex"/>
    <property type="evidence" value="ECO:0007669"/>
    <property type="project" value="TreeGrafter"/>
</dbReference>
<dbReference type="Pfam" id="PF25954">
    <property type="entry name" value="Beta-barrel_RND_2"/>
    <property type="match status" value="1"/>
</dbReference>
<organism evidence="6 7">
    <name type="scientific">Fibrella aestuarina BUZ 2</name>
    <dbReference type="NCBI Taxonomy" id="1166018"/>
    <lineage>
        <taxon>Bacteria</taxon>
        <taxon>Pseudomonadati</taxon>
        <taxon>Bacteroidota</taxon>
        <taxon>Cytophagia</taxon>
        <taxon>Cytophagales</taxon>
        <taxon>Spirosomataceae</taxon>
        <taxon>Fibrella</taxon>
    </lineage>
</organism>
<dbReference type="Gene3D" id="2.40.30.170">
    <property type="match status" value="1"/>
</dbReference>
<evidence type="ECO:0000313" key="7">
    <source>
        <dbReference type="Proteomes" id="UP000011058"/>
    </source>
</evidence>
<keyword evidence="2" id="KW-0175">Coiled coil</keyword>
<dbReference type="EMBL" id="HE796683">
    <property type="protein sequence ID" value="CCH00184.1"/>
    <property type="molecule type" value="Genomic_DNA"/>
</dbReference>
<dbReference type="AlphaFoldDB" id="I0K7T1"/>
<sequence length="383" mass="41136">MKHTYLTIFLLAATASGTLLTSCGGEKKSDLQTKKEELAKLKGEQGDLNAKIKTLETELAKLDPVKREEAKVKAVSVSPVTATTFRHFVELQGSIDAKNNVQVSPKGAGGTITAMYVTEGTPVRAGQVIAKLDDQIVRESLNEVQTQLALANTVYEKQANLWKQQIGTELQYLQAKSNKESLERRIATIKAQIGQSNVTAPISGVVDQVNAKVGMTAAPGMGIVRIVNLSQLKVVAKVADTYAGTVRKGDAVQINFPDINRQLNARISFVSTSVDPLSRTFTIEAPLPSSSDLKPNMLAQVKINDASTPNAVVINQNLIQNTENGQLVYVAVNEGGKRVAKARKVTTGQSYGGQIEIKQGLSTGDQLITQGYQEVTDGQAISF</sequence>
<dbReference type="PATRIC" id="fig|1166018.3.peg.3927"/>
<dbReference type="InterPro" id="IPR058648">
    <property type="entry name" value="HH_CzcB-like"/>
</dbReference>
<dbReference type="PROSITE" id="PS51257">
    <property type="entry name" value="PROKAR_LIPOPROTEIN"/>
    <property type="match status" value="1"/>
</dbReference>
<dbReference type="InterPro" id="IPR058792">
    <property type="entry name" value="Beta-barrel_RND_2"/>
</dbReference>
<dbReference type="eggNOG" id="COG0845">
    <property type="taxonomic scope" value="Bacteria"/>
</dbReference>
<gene>
    <name evidence="6" type="ORF">FAES_2175</name>
</gene>
<feature type="coiled-coil region" evidence="2">
    <location>
        <begin position="31"/>
        <end position="58"/>
    </location>
</feature>
<dbReference type="GO" id="GO:0015562">
    <property type="term" value="F:efflux transmembrane transporter activity"/>
    <property type="evidence" value="ECO:0007669"/>
    <property type="project" value="TreeGrafter"/>
</dbReference>
<feature type="domain" description="CzcB-like alpha-helical hairpin" evidence="3">
    <location>
        <begin position="138"/>
        <end position="183"/>
    </location>
</feature>
<dbReference type="Proteomes" id="UP000011058">
    <property type="component" value="Chromosome"/>
</dbReference>
<protein>
    <submittedName>
        <fullName evidence="6">Efflux transporter, RND family, MFP subunit</fullName>
    </submittedName>
</protein>